<keyword evidence="1" id="KW-0472">Membrane</keyword>
<sequence>MFFYISQLFSFLIMPFSICLMLLLLGYIFNKKSWGKKLLLAGIVLLLFFSNSYLSNLLIYNWEPPTKDLSTLPVYELGIVLTGVTHIDKLPKDRTYFARGADRATHTVQLYKMGKIKKILISGGLGFNPVHPLSEAESLRDFMVWAGVDKSDIIVETKASNTRENAVFSEKIITSKEVGLIQSNQLLLITSAFHMKRATACFAKVGLHPDTFPVDFYGKIPRANLRSIIQPSIDSILIWHKLTKEWIGIAVYSLVGYI</sequence>
<organism evidence="3 4">
    <name type="scientific">Cyclobacterium amurskyense</name>
    <dbReference type="NCBI Taxonomy" id="320787"/>
    <lineage>
        <taxon>Bacteria</taxon>
        <taxon>Pseudomonadati</taxon>
        <taxon>Bacteroidota</taxon>
        <taxon>Cytophagia</taxon>
        <taxon>Cytophagales</taxon>
        <taxon>Cyclobacteriaceae</taxon>
        <taxon>Cyclobacterium</taxon>
    </lineage>
</organism>
<evidence type="ECO:0000259" key="2">
    <source>
        <dbReference type="Pfam" id="PF02698"/>
    </source>
</evidence>
<feature type="domain" description="DUF218" evidence="2">
    <location>
        <begin position="79"/>
        <end position="248"/>
    </location>
</feature>
<dbReference type="InterPro" id="IPR014729">
    <property type="entry name" value="Rossmann-like_a/b/a_fold"/>
</dbReference>
<accession>A0A0H4P5M4</accession>
<dbReference type="InterPro" id="IPR003848">
    <property type="entry name" value="DUF218"/>
</dbReference>
<dbReference type="EMBL" id="CP012040">
    <property type="protein sequence ID" value="AKP49726.1"/>
    <property type="molecule type" value="Genomic_DNA"/>
</dbReference>
<dbReference type="GO" id="GO:0005886">
    <property type="term" value="C:plasma membrane"/>
    <property type="evidence" value="ECO:0007669"/>
    <property type="project" value="TreeGrafter"/>
</dbReference>
<dbReference type="PATRIC" id="fig|320787.5.peg.270"/>
<dbReference type="InterPro" id="IPR051599">
    <property type="entry name" value="Cell_Envelope_Assoc"/>
</dbReference>
<dbReference type="KEGG" id="camu:CA2015_0245"/>
<name>A0A0H4P5M4_9BACT</name>
<reference evidence="3 4" key="1">
    <citation type="submission" date="2015-07" db="EMBL/GenBank/DDBJ databases">
        <authorList>
            <person name="Kim K.M."/>
        </authorList>
    </citation>
    <scope>NUCLEOTIDE SEQUENCE [LARGE SCALE GENOMIC DNA]</scope>
    <source>
        <strain evidence="3 4">KCTC 12363</strain>
    </source>
</reference>
<keyword evidence="1" id="KW-1133">Transmembrane helix</keyword>
<dbReference type="Pfam" id="PF02698">
    <property type="entry name" value="DUF218"/>
    <property type="match status" value="1"/>
</dbReference>
<evidence type="ECO:0000313" key="4">
    <source>
        <dbReference type="Proteomes" id="UP000036520"/>
    </source>
</evidence>
<feature type="transmembrane region" description="Helical" evidence="1">
    <location>
        <begin position="38"/>
        <end position="62"/>
    </location>
</feature>
<protein>
    <recommendedName>
        <fullName evidence="2">DUF218 domain-containing protein</fullName>
    </recommendedName>
</protein>
<proteinExistence type="predicted"/>
<dbReference type="AlphaFoldDB" id="A0A0H4P5M4"/>
<dbReference type="STRING" id="320787.CA2015_0245"/>
<keyword evidence="4" id="KW-1185">Reference proteome</keyword>
<keyword evidence="1" id="KW-0812">Transmembrane</keyword>
<dbReference type="PANTHER" id="PTHR30336">
    <property type="entry name" value="INNER MEMBRANE PROTEIN, PROBABLE PERMEASE"/>
    <property type="match status" value="1"/>
</dbReference>
<dbReference type="Proteomes" id="UP000036520">
    <property type="component" value="Chromosome"/>
</dbReference>
<feature type="transmembrane region" description="Helical" evidence="1">
    <location>
        <begin position="6"/>
        <end position="29"/>
    </location>
</feature>
<dbReference type="OrthoDB" id="9782395at2"/>
<dbReference type="PANTHER" id="PTHR30336:SF20">
    <property type="entry name" value="DUF218 DOMAIN-CONTAINING PROTEIN"/>
    <property type="match status" value="1"/>
</dbReference>
<evidence type="ECO:0000256" key="1">
    <source>
        <dbReference type="SAM" id="Phobius"/>
    </source>
</evidence>
<evidence type="ECO:0000313" key="3">
    <source>
        <dbReference type="EMBL" id="AKP49726.1"/>
    </source>
</evidence>
<dbReference type="CDD" id="cd06259">
    <property type="entry name" value="YdcF-like"/>
    <property type="match status" value="1"/>
</dbReference>
<gene>
    <name evidence="3" type="ORF">CA2015_0245</name>
</gene>
<dbReference type="Gene3D" id="3.40.50.620">
    <property type="entry name" value="HUPs"/>
    <property type="match status" value="1"/>
</dbReference>